<evidence type="ECO:0000256" key="2">
    <source>
        <dbReference type="ARBA" id="ARBA00022525"/>
    </source>
</evidence>
<reference evidence="10 11" key="1">
    <citation type="journal article" date="2017" name="BMC Genomics">
        <title>Comparative genomic and phylogenomic analyses of the Bifidobacteriaceae family.</title>
        <authorList>
            <person name="Lugli G.A."/>
            <person name="Milani C."/>
            <person name="Turroni F."/>
            <person name="Duranti S."/>
            <person name="Mancabelli L."/>
            <person name="Mangifesta M."/>
            <person name="Ferrario C."/>
            <person name="Modesto M."/>
            <person name="Mattarelli P."/>
            <person name="Jiri K."/>
            <person name="van Sinderen D."/>
            <person name="Ventura M."/>
        </authorList>
    </citation>
    <scope>NUCLEOTIDE SEQUENCE [LARGE SCALE GENOMIC DNA]</scope>
    <source>
        <strain evidence="10 11">DSM 24744</strain>
    </source>
</reference>
<keyword evidence="6" id="KW-1133">Transmembrane helix</keyword>
<feature type="signal peptide" evidence="7">
    <location>
        <begin position="1"/>
        <end position="35"/>
    </location>
</feature>
<evidence type="ECO:0008006" key="12">
    <source>
        <dbReference type="Google" id="ProtNLM"/>
    </source>
</evidence>
<dbReference type="RefSeq" id="WP_094691007.1">
    <property type="nucleotide sequence ID" value="NZ_MWWQ01000006.1"/>
</dbReference>
<evidence type="ECO:0000259" key="9">
    <source>
        <dbReference type="Pfam" id="PF17802"/>
    </source>
</evidence>
<keyword evidence="6" id="KW-0472">Membrane</keyword>
<sequence>MSVTTNKSRGTLLAAIAAIVAMVAAVLLPATLANAATTGSITLESSSSLKDRTFEAWEPIRITGTSSNGALNSNGTLNVDISDAYLPYVRTAAEGLPITSSSDSATISSTSSEDDVIAAISLLAQNQESLSDTDAHNFANKLYKALVDNNVAASKTDTDFSHETDGSRKLSGIEYGWYLIAETTNPDTAAPSRTVDNSPLSLVITKPIAGDVTVNVKSSTPVSHKNIVDAPTSGDLSSKDYTNQRKAAIVNENTPIHYQLTFHIPSDWTTNFQDNGFWFTMNDTLDSSLVYEKTDAIEVGTDFATTTDDTAFSEKNSLYDMELEPQLKQTDPSTGATSLVWQFGSNTTTSDAYKNNKTNLNLAGKWVKLYYTAHLSQDAPINTAIGNEYDVTYQHNPNAAADGEKTPAEHPYVYTYNLVANKQDGNTDDPLEGVEFAMYSDSKCTDASLLRFTKNEASDGTTTYEYDPNGKETVLSTNSKGAINVEGLAASSTGTAYYLKETKTKDGYRLSNATITATLKVAQKSDSSKPFSEQKKEETTDWTTQDGQKQTLVYELTATGDHSSASDSVLLVKNYRGVLPTTGAQGIALLCVVGVMFIAGGVLLLRKHR</sequence>
<accession>A0A261EYF3</accession>
<dbReference type="Pfam" id="PF17802">
    <property type="entry name" value="SpaA"/>
    <property type="match status" value="1"/>
</dbReference>
<dbReference type="Gene3D" id="2.60.40.740">
    <property type="match status" value="1"/>
</dbReference>
<evidence type="ECO:0000256" key="1">
    <source>
        <dbReference type="ARBA" id="ARBA00022512"/>
    </source>
</evidence>
<feature type="chain" id="PRO_5012447107" description="Cell surface protein" evidence="7">
    <location>
        <begin position="36"/>
        <end position="609"/>
    </location>
</feature>
<dbReference type="InterPro" id="IPR013783">
    <property type="entry name" value="Ig-like_fold"/>
</dbReference>
<evidence type="ECO:0000313" key="10">
    <source>
        <dbReference type="EMBL" id="OZG51902.1"/>
    </source>
</evidence>
<dbReference type="Gene3D" id="2.60.40.10">
    <property type="entry name" value="Immunoglobulins"/>
    <property type="match status" value="1"/>
</dbReference>
<evidence type="ECO:0000256" key="6">
    <source>
        <dbReference type="SAM" id="Phobius"/>
    </source>
</evidence>
<dbReference type="EMBL" id="MWWQ01000006">
    <property type="protein sequence ID" value="OZG51902.1"/>
    <property type="molecule type" value="Genomic_DNA"/>
</dbReference>
<comment type="caution">
    <text evidence="10">The sequence shown here is derived from an EMBL/GenBank/DDBJ whole genome shotgun (WGS) entry which is preliminary data.</text>
</comment>
<feature type="region of interest" description="Disordered" evidence="5">
    <location>
        <begin position="526"/>
        <end position="546"/>
    </location>
</feature>
<keyword evidence="2" id="KW-0964">Secreted</keyword>
<keyword evidence="4" id="KW-0572">Peptidoglycan-anchor</keyword>
<keyword evidence="3 7" id="KW-0732">Signal</keyword>
<dbReference type="AlphaFoldDB" id="A0A261EYF3"/>
<evidence type="ECO:0000256" key="5">
    <source>
        <dbReference type="SAM" id="MobiDB-lite"/>
    </source>
</evidence>
<keyword evidence="11" id="KW-1185">Reference proteome</keyword>
<protein>
    <recommendedName>
        <fullName evidence="12">Cell surface protein</fullName>
    </recommendedName>
</protein>
<proteinExistence type="predicted"/>
<dbReference type="Pfam" id="PF00746">
    <property type="entry name" value="Gram_pos_anchor"/>
    <property type="match status" value="1"/>
</dbReference>
<name>A0A261EYF3_9BIFI</name>
<evidence type="ECO:0000256" key="4">
    <source>
        <dbReference type="ARBA" id="ARBA00023088"/>
    </source>
</evidence>
<evidence type="ECO:0000256" key="7">
    <source>
        <dbReference type="SAM" id="SignalP"/>
    </source>
</evidence>
<dbReference type="OrthoDB" id="3199332at2"/>
<evidence type="ECO:0000313" key="11">
    <source>
        <dbReference type="Proteomes" id="UP000216454"/>
    </source>
</evidence>
<organism evidence="10 11">
    <name type="scientific">Pseudoscardovia suis</name>
    <dbReference type="NCBI Taxonomy" id="987063"/>
    <lineage>
        <taxon>Bacteria</taxon>
        <taxon>Bacillati</taxon>
        <taxon>Actinomycetota</taxon>
        <taxon>Actinomycetes</taxon>
        <taxon>Bifidobacteriales</taxon>
        <taxon>Bifidobacteriaceae</taxon>
        <taxon>Pseudoscardovia</taxon>
    </lineage>
</organism>
<evidence type="ECO:0000256" key="3">
    <source>
        <dbReference type="ARBA" id="ARBA00022729"/>
    </source>
</evidence>
<dbReference type="InterPro" id="IPR019931">
    <property type="entry name" value="LPXTG_anchor"/>
</dbReference>
<gene>
    <name evidence="10" type="ORF">PSSU_0685</name>
</gene>
<evidence type="ECO:0000259" key="8">
    <source>
        <dbReference type="Pfam" id="PF00746"/>
    </source>
</evidence>
<feature type="transmembrane region" description="Helical" evidence="6">
    <location>
        <begin position="586"/>
        <end position="605"/>
    </location>
</feature>
<dbReference type="Proteomes" id="UP000216454">
    <property type="component" value="Unassembled WGS sequence"/>
</dbReference>
<keyword evidence="6" id="KW-0812">Transmembrane</keyword>
<keyword evidence="1" id="KW-0134">Cell wall</keyword>
<feature type="domain" description="SpaA-like prealbumin fold" evidence="9">
    <location>
        <begin position="419"/>
        <end position="522"/>
    </location>
</feature>
<feature type="domain" description="Gram-positive cocci surface proteins LPxTG" evidence="8">
    <location>
        <begin position="573"/>
        <end position="609"/>
    </location>
</feature>
<dbReference type="GO" id="GO:0005975">
    <property type="term" value="P:carbohydrate metabolic process"/>
    <property type="evidence" value="ECO:0007669"/>
    <property type="project" value="UniProtKB-ARBA"/>
</dbReference>
<dbReference type="InterPro" id="IPR041033">
    <property type="entry name" value="SpaA_PFL_dom_1"/>
</dbReference>